<evidence type="ECO:0000313" key="2">
    <source>
        <dbReference type="Proteomes" id="UP001145742"/>
    </source>
</evidence>
<comment type="caution">
    <text evidence="1">The sequence shown here is derived from an EMBL/GenBank/DDBJ whole genome shotgun (WGS) entry which is preliminary data.</text>
</comment>
<name>A0ABQ9D0C6_9PASS</name>
<dbReference type="Proteomes" id="UP001145742">
    <property type="component" value="Unassembled WGS sequence"/>
</dbReference>
<accession>A0ABQ9D0C6</accession>
<evidence type="ECO:0000313" key="1">
    <source>
        <dbReference type="EMBL" id="KAJ7412643.1"/>
    </source>
</evidence>
<reference evidence="1" key="1">
    <citation type="submission" date="2019-10" db="EMBL/GenBank/DDBJ databases">
        <authorList>
            <person name="Soares A.E.R."/>
            <person name="Aleixo A."/>
            <person name="Schneider P."/>
            <person name="Miyaki C.Y."/>
            <person name="Schneider M.P."/>
            <person name="Mello C."/>
            <person name="Vasconcelos A.T.R."/>
        </authorList>
    </citation>
    <scope>NUCLEOTIDE SEQUENCE</scope>
    <source>
        <tissue evidence="1">Muscle</tissue>
    </source>
</reference>
<dbReference type="EMBL" id="WHWB01034214">
    <property type="protein sequence ID" value="KAJ7412643.1"/>
    <property type="molecule type" value="Genomic_DNA"/>
</dbReference>
<protein>
    <submittedName>
        <fullName evidence="1">Rna-directed dna polymerase from mobile element jockey-like</fullName>
    </submittedName>
</protein>
<keyword evidence="2" id="KW-1185">Reference proteome</keyword>
<organism evidence="1 2">
    <name type="scientific">Willisornis vidua</name>
    <name type="common">Xingu scale-backed antbird</name>
    <dbReference type="NCBI Taxonomy" id="1566151"/>
    <lineage>
        <taxon>Eukaryota</taxon>
        <taxon>Metazoa</taxon>
        <taxon>Chordata</taxon>
        <taxon>Craniata</taxon>
        <taxon>Vertebrata</taxon>
        <taxon>Euteleostomi</taxon>
        <taxon>Archelosauria</taxon>
        <taxon>Archosauria</taxon>
        <taxon>Dinosauria</taxon>
        <taxon>Saurischia</taxon>
        <taxon>Theropoda</taxon>
        <taxon>Coelurosauria</taxon>
        <taxon>Aves</taxon>
        <taxon>Neognathae</taxon>
        <taxon>Neoaves</taxon>
        <taxon>Telluraves</taxon>
        <taxon>Australaves</taxon>
        <taxon>Passeriformes</taxon>
        <taxon>Thamnophilidae</taxon>
        <taxon>Willisornis</taxon>
    </lineage>
</organism>
<sequence length="124" mass="14388">MTFHPFINVIDSEIKCTLGKFADDTKLSDTSDMPRKWDAIQSNLNKLKKYLMEFNKAKCKVLHVGWGDLWYSYILEDKWIESSPDKKDLLVLVDEKLDLKWKCALAITKPVVHWTATKEEQPAG</sequence>
<proteinExistence type="predicted"/>
<gene>
    <name evidence="1" type="ORF">WISP_94967</name>
</gene>
<dbReference type="PANTHER" id="PTHR33332">
    <property type="entry name" value="REVERSE TRANSCRIPTASE DOMAIN-CONTAINING PROTEIN"/>
    <property type="match status" value="1"/>
</dbReference>